<dbReference type="CDD" id="cd13543">
    <property type="entry name" value="PBP2_Fbp"/>
    <property type="match status" value="1"/>
</dbReference>
<feature type="compositionally biased region" description="Polar residues" evidence="2">
    <location>
        <begin position="29"/>
        <end position="45"/>
    </location>
</feature>
<evidence type="ECO:0000313" key="4">
    <source>
        <dbReference type="Proteomes" id="UP001057580"/>
    </source>
</evidence>
<dbReference type="RefSeq" id="WP_260594806.1">
    <property type="nucleotide sequence ID" value="NZ_CP104003.1"/>
</dbReference>
<proteinExistence type="predicted"/>
<dbReference type="PROSITE" id="PS51257">
    <property type="entry name" value="PROKAR_LIPOPROTEIN"/>
    <property type="match status" value="1"/>
</dbReference>
<organism evidence="3 4">
    <name type="scientific">Salinirubellus salinus</name>
    <dbReference type="NCBI Taxonomy" id="1364945"/>
    <lineage>
        <taxon>Archaea</taxon>
        <taxon>Methanobacteriati</taxon>
        <taxon>Methanobacteriota</taxon>
        <taxon>Stenosarchaea group</taxon>
        <taxon>Halobacteria</taxon>
        <taxon>Halobacteriales</taxon>
        <taxon>Natronomonadaceae</taxon>
        <taxon>Salinirubellus</taxon>
    </lineage>
</organism>
<keyword evidence="1" id="KW-0732">Signal</keyword>
<dbReference type="PANTHER" id="PTHR30006:SF24">
    <property type="entry name" value="SLL0237 PROTEIN"/>
    <property type="match status" value="1"/>
</dbReference>
<sequence>MNEDVKPTTRRRVLALSGVAGISALAGCSTGSNTPTPGEDSTPTEGDSDTPDEPGPGQIGSGREGRGAPGGTPMADMPDLSGTIDVYSGRGEALVGSLVSYIEDLYPDLTLRVRYDGSTDLVNQILTEGNNSPADVFYSVNAGALGALAGQGRATTLPDEVLDLVRDEFEDPQGRWVGTSGRARTVPYNTETFSESDIPDDIFAFPEQSQFQNELGWAPSYGSFQAFVTAMRVLNGESATRDWLQGMLDLGVQSYSDEFAISQAIADGEISAGFTNHYYIQRVLDGRPNAPLATAFTENDAGAIFNVAGAAVVDTADDTDMAANFVRHLLSAEAQEYFATTTFEYPLIPGVEPVGDLPTIDELNPPSDLDLSQLADLGPTIELLRDVGISV</sequence>
<dbReference type="Gene3D" id="3.40.190.10">
    <property type="entry name" value="Periplasmic binding protein-like II"/>
    <property type="match status" value="2"/>
</dbReference>
<dbReference type="Pfam" id="PF13416">
    <property type="entry name" value="SBP_bac_8"/>
    <property type="match status" value="1"/>
</dbReference>
<dbReference type="InterPro" id="IPR026045">
    <property type="entry name" value="Ferric-bd"/>
</dbReference>
<name>A0A9E7U5R6_9EURY</name>
<dbReference type="SUPFAM" id="SSF53850">
    <property type="entry name" value="Periplasmic binding protein-like II"/>
    <property type="match status" value="1"/>
</dbReference>
<protein>
    <submittedName>
        <fullName evidence="3">Iron ABC transporter substrate-binding protein</fullName>
    </submittedName>
</protein>
<dbReference type="InterPro" id="IPR006059">
    <property type="entry name" value="SBP"/>
</dbReference>
<feature type="compositionally biased region" description="Gly residues" evidence="2">
    <location>
        <begin position="57"/>
        <end position="70"/>
    </location>
</feature>
<dbReference type="AlphaFoldDB" id="A0A9E7U5R6"/>
<feature type="region of interest" description="Disordered" evidence="2">
    <location>
        <begin position="25"/>
        <end position="81"/>
    </location>
</feature>
<evidence type="ECO:0000313" key="3">
    <source>
        <dbReference type="EMBL" id="UWM55695.1"/>
    </source>
</evidence>
<dbReference type="PANTHER" id="PTHR30006">
    <property type="entry name" value="THIAMINE-BINDING PERIPLASMIC PROTEIN-RELATED"/>
    <property type="match status" value="1"/>
</dbReference>
<reference evidence="3" key="1">
    <citation type="submission" date="2022-09" db="EMBL/GenBank/DDBJ databases">
        <title>Diverse halophilic archaea isolated from saline environments.</title>
        <authorList>
            <person name="Cui H.-L."/>
        </authorList>
    </citation>
    <scope>NUCLEOTIDE SEQUENCE</scope>
    <source>
        <strain evidence="3">ZS-35-S2</strain>
    </source>
</reference>
<dbReference type="Proteomes" id="UP001057580">
    <property type="component" value="Chromosome"/>
</dbReference>
<evidence type="ECO:0000256" key="1">
    <source>
        <dbReference type="ARBA" id="ARBA00022729"/>
    </source>
</evidence>
<accession>A0A9E7U5R6</accession>
<keyword evidence="4" id="KW-1185">Reference proteome</keyword>
<dbReference type="PIRSF" id="PIRSF002825">
    <property type="entry name" value="CfbpA"/>
    <property type="match status" value="1"/>
</dbReference>
<gene>
    <name evidence="3" type="ORF">N0B31_05270</name>
</gene>
<evidence type="ECO:0000256" key="2">
    <source>
        <dbReference type="SAM" id="MobiDB-lite"/>
    </source>
</evidence>
<dbReference type="GeneID" id="74941810"/>
<dbReference type="EMBL" id="CP104003">
    <property type="protein sequence ID" value="UWM55695.1"/>
    <property type="molecule type" value="Genomic_DNA"/>
</dbReference>
<dbReference type="KEGG" id="ssai:N0B31_05270"/>